<dbReference type="Proteomes" id="UP000274907">
    <property type="component" value="Unassembled WGS sequence"/>
</dbReference>
<evidence type="ECO:0000256" key="3">
    <source>
        <dbReference type="ARBA" id="ARBA00022692"/>
    </source>
</evidence>
<evidence type="ECO:0000259" key="7">
    <source>
        <dbReference type="Pfam" id="PF01545"/>
    </source>
</evidence>
<feature type="domain" description="Cation efflux protein transmembrane" evidence="7">
    <location>
        <begin position="16"/>
        <end position="214"/>
    </location>
</feature>
<dbReference type="Pfam" id="PF01545">
    <property type="entry name" value="Cation_efflux"/>
    <property type="match status" value="1"/>
</dbReference>
<dbReference type="InterPro" id="IPR027469">
    <property type="entry name" value="Cation_efflux_TMD_sf"/>
</dbReference>
<protein>
    <submittedName>
        <fullName evidence="8">Cation transporter</fullName>
    </submittedName>
</protein>
<keyword evidence="9" id="KW-1185">Reference proteome</keyword>
<reference evidence="8 9" key="1">
    <citation type="submission" date="2018-12" db="EMBL/GenBank/DDBJ databases">
        <title>YIM 101343 draft genome.</title>
        <authorList>
            <person name="Chen X."/>
        </authorList>
    </citation>
    <scope>NUCLEOTIDE SEQUENCE [LARGE SCALE GENOMIC DNA]</scope>
    <source>
        <strain evidence="8 9">YIM 101343</strain>
    </source>
</reference>
<evidence type="ECO:0000256" key="6">
    <source>
        <dbReference type="SAM" id="Phobius"/>
    </source>
</evidence>
<evidence type="ECO:0000256" key="2">
    <source>
        <dbReference type="ARBA" id="ARBA00022448"/>
    </source>
</evidence>
<sequence>MQKILKKAIRLEWITIIYMVFAVTIVGLVAGQSQAMRAAWVEDMLGFLPPIAFLIATRFTRRAANRKHPYGYHRAIGVGHLVSATALLLMGGLLLFNSAMGLISQEKPPIGITVLFGYDIWAGWLMVGAMLITGIIPVILGRMKLKLAEPLHDKVLRADADMQKADWMTAFATIIGVLGIGVGLWWMDGAVAILVSGSIIYDGMTNLKAAIEDLTDTYPMRFDDSDLHPLIEEAADTARAAVWVQDAAARGRDQGRIFHVEVFVVLRDGQAPTVRQLEELRDRIRQVHWKLYDIVVIPVPELPQHLVES</sequence>
<dbReference type="OrthoDB" id="9806522at2"/>
<dbReference type="EMBL" id="RXHJ01000005">
    <property type="protein sequence ID" value="RSZ64503.1"/>
    <property type="molecule type" value="Genomic_DNA"/>
</dbReference>
<dbReference type="Gene3D" id="1.20.1510.10">
    <property type="entry name" value="Cation efflux protein transmembrane domain"/>
    <property type="match status" value="1"/>
</dbReference>
<dbReference type="GO" id="GO:0016020">
    <property type="term" value="C:membrane"/>
    <property type="evidence" value="ECO:0007669"/>
    <property type="project" value="UniProtKB-SubCell"/>
</dbReference>
<dbReference type="PANTHER" id="PTHR43840">
    <property type="entry name" value="MITOCHONDRIAL METAL TRANSPORTER 1-RELATED"/>
    <property type="match status" value="1"/>
</dbReference>
<dbReference type="InterPro" id="IPR050291">
    <property type="entry name" value="CDF_Transporter"/>
</dbReference>
<dbReference type="GO" id="GO:0008324">
    <property type="term" value="F:monoatomic cation transmembrane transporter activity"/>
    <property type="evidence" value="ECO:0007669"/>
    <property type="project" value="InterPro"/>
</dbReference>
<keyword evidence="4 6" id="KW-1133">Transmembrane helix</keyword>
<comment type="subcellular location">
    <subcellularLocation>
        <location evidence="1">Membrane</location>
        <topology evidence="1">Multi-pass membrane protein</topology>
    </subcellularLocation>
</comment>
<feature type="transmembrane region" description="Helical" evidence="6">
    <location>
        <begin position="78"/>
        <end position="100"/>
    </location>
</feature>
<dbReference type="PANTHER" id="PTHR43840:SF15">
    <property type="entry name" value="MITOCHONDRIAL METAL TRANSPORTER 1-RELATED"/>
    <property type="match status" value="1"/>
</dbReference>
<feature type="transmembrane region" description="Helical" evidence="6">
    <location>
        <begin position="12"/>
        <end position="32"/>
    </location>
</feature>
<evidence type="ECO:0000256" key="4">
    <source>
        <dbReference type="ARBA" id="ARBA00022989"/>
    </source>
</evidence>
<keyword evidence="5 6" id="KW-0472">Membrane</keyword>
<comment type="caution">
    <text evidence="8">The sequence shown here is derived from an EMBL/GenBank/DDBJ whole genome shotgun (WGS) entry which is preliminary data.</text>
</comment>
<dbReference type="SUPFAM" id="SSF161111">
    <property type="entry name" value="Cation efflux protein transmembrane domain-like"/>
    <property type="match status" value="1"/>
</dbReference>
<evidence type="ECO:0000313" key="8">
    <source>
        <dbReference type="EMBL" id="RSZ64503.1"/>
    </source>
</evidence>
<evidence type="ECO:0000256" key="1">
    <source>
        <dbReference type="ARBA" id="ARBA00004141"/>
    </source>
</evidence>
<feature type="transmembrane region" description="Helical" evidence="6">
    <location>
        <begin position="120"/>
        <end position="140"/>
    </location>
</feature>
<accession>A0A430I0H8</accession>
<dbReference type="AlphaFoldDB" id="A0A430I0H8"/>
<feature type="transmembrane region" description="Helical" evidence="6">
    <location>
        <begin position="38"/>
        <end position="57"/>
    </location>
</feature>
<name>A0A430I0H8_9CORY</name>
<organism evidence="8 9">
    <name type="scientific">Corynebacterium hylobatis</name>
    <dbReference type="NCBI Taxonomy" id="1859290"/>
    <lineage>
        <taxon>Bacteria</taxon>
        <taxon>Bacillati</taxon>
        <taxon>Actinomycetota</taxon>
        <taxon>Actinomycetes</taxon>
        <taxon>Mycobacteriales</taxon>
        <taxon>Corynebacteriaceae</taxon>
        <taxon>Corynebacterium</taxon>
    </lineage>
</organism>
<gene>
    <name evidence="8" type="ORF">EAH68_05660</name>
</gene>
<dbReference type="InterPro" id="IPR058533">
    <property type="entry name" value="Cation_efflux_TM"/>
</dbReference>
<keyword evidence="3 6" id="KW-0812">Transmembrane</keyword>
<keyword evidence="2" id="KW-0813">Transport</keyword>
<evidence type="ECO:0000313" key="9">
    <source>
        <dbReference type="Proteomes" id="UP000274907"/>
    </source>
</evidence>
<evidence type="ECO:0000256" key="5">
    <source>
        <dbReference type="ARBA" id="ARBA00023136"/>
    </source>
</evidence>
<proteinExistence type="predicted"/>
<feature type="transmembrane region" description="Helical" evidence="6">
    <location>
        <begin position="167"/>
        <end position="187"/>
    </location>
</feature>